<dbReference type="EMBL" id="LK996017">
    <property type="protein sequence ID" value="CDX03812.1"/>
    <property type="molecule type" value="Genomic_DNA"/>
</dbReference>
<dbReference type="InterPro" id="IPR058031">
    <property type="entry name" value="AAA_lid_NorR"/>
</dbReference>
<name>A0A098B623_DESHA</name>
<keyword evidence="1" id="KW-0547">Nucleotide-binding</keyword>
<dbReference type="Gene3D" id="3.30.450.20">
    <property type="entry name" value="PAS domain"/>
    <property type="match status" value="1"/>
</dbReference>
<dbReference type="Pfam" id="PF25601">
    <property type="entry name" value="AAA_lid_14"/>
    <property type="match status" value="1"/>
</dbReference>
<evidence type="ECO:0000256" key="5">
    <source>
        <dbReference type="ARBA" id="ARBA00023163"/>
    </source>
</evidence>
<accession>A0A098B623</accession>
<keyword evidence="5" id="KW-0804">Transcription</keyword>
<dbReference type="PATRIC" id="fig|49338.4.peg.4217"/>
<dbReference type="PROSITE" id="PS50112">
    <property type="entry name" value="PAS"/>
    <property type="match status" value="1"/>
</dbReference>
<dbReference type="RefSeq" id="WP_208926227.1">
    <property type="nucleotide sequence ID" value="NZ_JAYFNZ010000042.1"/>
</dbReference>
<keyword evidence="3" id="KW-0805">Transcription regulation</keyword>
<dbReference type="InterPro" id="IPR000014">
    <property type="entry name" value="PAS"/>
</dbReference>
<dbReference type="PROSITE" id="PS00676">
    <property type="entry name" value="SIGMA54_INTERACT_2"/>
    <property type="match status" value="1"/>
</dbReference>
<organism evidence="9">
    <name type="scientific">Desulfitobacterium hafniense</name>
    <name type="common">Desulfitobacterium frappieri</name>
    <dbReference type="NCBI Taxonomy" id="49338"/>
    <lineage>
        <taxon>Bacteria</taxon>
        <taxon>Bacillati</taxon>
        <taxon>Bacillota</taxon>
        <taxon>Clostridia</taxon>
        <taxon>Eubacteriales</taxon>
        <taxon>Desulfitobacteriaceae</taxon>
        <taxon>Desulfitobacterium</taxon>
    </lineage>
</organism>
<dbReference type="InterPro" id="IPR002197">
    <property type="entry name" value="HTH_Fis"/>
</dbReference>
<dbReference type="Gene3D" id="1.10.8.60">
    <property type="match status" value="1"/>
</dbReference>
<dbReference type="InterPro" id="IPR027417">
    <property type="entry name" value="P-loop_NTPase"/>
</dbReference>
<dbReference type="InterPro" id="IPR025944">
    <property type="entry name" value="Sigma_54_int_dom_CS"/>
</dbReference>
<feature type="domain" description="Sigma-54 factor interaction" evidence="7">
    <location>
        <begin position="152"/>
        <end position="380"/>
    </location>
</feature>
<dbReference type="PANTHER" id="PTHR32071:SF74">
    <property type="entry name" value="TRANSCRIPTIONAL ACTIVATOR ROCR"/>
    <property type="match status" value="1"/>
</dbReference>
<dbReference type="SUPFAM" id="SSF55785">
    <property type="entry name" value="PYP-like sensor domain (PAS domain)"/>
    <property type="match status" value="1"/>
</dbReference>
<dbReference type="Gene3D" id="3.40.50.300">
    <property type="entry name" value="P-loop containing nucleotide triphosphate hydrolases"/>
    <property type="match status" value="1"/>
</dbReference>
<dbReference type="GO" id="GO:0005524">
    <property type="term" value="F:ATP binding"/>
    <property type="evidence" value="ECO:0007669"/>
    <property type="project" value="UniProtKB-KW"/>
</dbReference>
<dbReference type="CDD" id="cd00130">
    <property type="entry name" value="PAS"/>
    <property type="match status" value="1"/>
</dbReference>
<evidence type="ECO:0000256" key="1">
    <source>
        <dbReference type="ARBA" id="ARBA00022741"/>
    </source>
</evidence>
<dbReference type="Pfam" id="PF00158">
    <property type="entry name" value="Sigma54_activat"/>
    <property type="match status" value="1"/>
</dbReference>
<dbReference type="InterPro" id="IPR009057">
    <property type="entry name" value="Homeodomain-like_sf"/>
</dbReference>
<evidence type="ECO:0000256" key="2">
    <source>
        <dbReference type="ARBA" id="ARBA00022840"/>
    </source>
</evidence>
<feature type="region of interest" description="Disordered" evidence="6">
    <location>
        <begin position="407"/>
        <end position="435"/>
    </location>
</feature>
<reference evidence="9" key="1">
    <citation type="submission" date="2014-07" db="EMBL/GenBank/DDBJ databases">
        <authorList>
            <person name="Hornung V.Bastian."/>
        </authorList>
    </citation>
    <scope>NUCLEOTIDE SEQUENCE</scope>
    <source>
        <strain evidence="9">PCE-S</strain>
    </source>
</reference>
<dbReference type="Pfam" id="PF08448">
    <property type="entry name" value="PAS_4"/>
    <property type="match status" value="1"/>
</dbReference>
<dbReference type="AlphaFoldDB" id="A0A098B623"/>
<dbReference type="GO" id="GO:0006355">
    <property type="term" value="P:regulation of DNA-templated transcription"/>
    <property type="evidence" value="ECO:0007669"/>
    <property type="project" value="InterPro"/>
</dbReference>
<dbReference type="PANTHER" id="PTHR32071">
    <property type="entry name" value="TRANSCRIPTIONAL REGULATORY PROTEIN"/>
    <property type="match status" value="1"/>
</dbReference>
<dbReference type="CDD" id="cd00009">
    <property type="entry name" value="AAA"/>
    <property type="match status" value="1"/>
</dbReference>
<dbReference type="InterPro" id="IPR003593">
    <property type="entry name" value="AAA+_ATPase"/>
</dbReference>
<evidence type="ECO:0000313" key="9">
    <source>
        <dbReference type="EMBL" id="CDX03812.1"/>
    </source>
</evidence>
<dbReference type="InterPro" id="IPR035965">
    <property type="entry name" value="PAS-like_dom_sf"/>
</dbReference>
<dbReference type="SUPFAM" id="SSF52540">
    <property type="entry name" value="P-loop containing nucleoside triphosphate hydrolases"/>
    <property type="match status" value="1"/>
</dbReference>
<dbReference type="NCBIfam" id="TIGR00229">
    <property type="entry name" value="sensory_box"/>
    <property type="match status" value="1"/>
</dbReference>
<dbReference type="SUPFAM" id="SSF46689">
    <property type="entry name" value="Homeodomain-like"/>
    <property type="match status" value="1"/>
</dbReference>
<feature type="domain" description="PAS" evidence="8">
    <location>
        <begin position="11"/>
        <end position="62"/>
    </location>
</feature>
<evidence type="ECO:0000259" key="8">
    <source>
        <dbReference type="PROSITE" id="PS50112"/>
    </source>
</evidence>
<proteinExistence type="predicted"/>
<dbReference type="Pfam" id="PF02954">
    <property type="entry name" value="HTH_8"/>
    <property type="match status" value="1"/>
</dbReference>
<dbReference type="InterPro" id="IPR013656">
    <property type="entry name" value="PAS_4"/>
</dbReference>
<keyword evidence="2" id="KW-0067">ATP-binding</keyword>
<dbReference type="InterPro" id="IPR025943">
    <property type="entry name" value="Sigma_54_int_dom_ATP-bd_2"/>
</dbReference>
<dbReference type="PROSITE" id="PS50045">
    <property type="entry name" value="SIGMA54_INTERACT_4"/>
    <property type="match status" value="1"/>
</dbReference>
<sequence>MKTRLKEIIAQYPFFFDILNTIDASVYLCDNNGRLLYVNKAAERLDGYTNEELYGRTVTEIYGLDEETSPMLRALTSEKPLEDISFRYDVNGREIYQICNARPIFLDGKKFGAYTIQKDVTHLMEVIERNIRFQKEMFSPISDSEGFGIDSLIGEHPLFKECKKMAIRAAKSDSPVLLTGATGSGKELFARCIHQNSDRSKGPFLAINCAAIPETLLESILFGTSKGIYTGALERKGLFEQAEGGTLFLDEINSMTLVSQSKLLRVLEEKEIAHLGSNERIKVDVRIISSSNTPPQEAISSKQIREDIFYRLAVVNIMIPSLAERKSDIFLLANHFISVFNERFQKHILALDDEVLGFFLKFPWPGNVRQLKHCIESAMNFVTDEDLRISKDHLPVYLFSIDNAANHGAQGSSPPKEPVDRNRESKPPEPESTGVFSAIVQKEKEQIIKALMENQGNVSKTAKQLGMHRQSLIYRIKKYKIT</sequence>
<dbReference type="InterPro" id="IPR002078">
    <property type="entry name" value="Sigma_54_int"/>
</dbReference>
<dbReference type="PROSITE" id="PS00688">
    <property type="entry name" value="SIGMA54_INTERACT_3"/>
    <property type="match status" value="1"/>
</dbReference>
<dbReference type="FunFam" id="3.40.50.300:FF:000006">
    <property type="entry name" value="DNA-binding transcriptional regulator NtrC"/>
    <property type="match status" value="1"/>
</dbReference>
<evidence type="ECO:0000256" key="4">
    <source>
        <dbReference type="ARBA" id="ARBA00023125"/>
    </source>
</evidence>
<protein>
    <submittedName>
        <fullName evidence="9">Arginine utilization regulatory protein RocR</fullName>
    </submittedName>
</protein>
<evidence type="ECO:0000256" key="6">
    <source>
        <dbReference type="SAM" id="MobiDB-lite"/>
    </source>
</evidence>
<feature type="compositionally biased region" description="Basic and acidic residues" evidence="6">
    <location>
        <begin position="417"/>
        <end position="429"/>
    </location>
</feature>
<dbReference type="Gene3D" id="1.10.10.60">
    <property type="entry name" value="Homeodomain-like"/>
    <property type="match status" value="1"/>
</dbReference>
<dbReference type="PRINTS" id="PR01590">
    <property type="entry name" value="HTHFIS"/>
</dbReference>
<dbReference type="SMART" id="SM00091">
    <property type="entry name" value="PAS"/>
    <property type="match status" value="1"/>
</dbReference>
<gene>
    <name evidence="9" type="ORF">DPCES_3926</name>
</gene>
<evidence type="ECO:0000256" key="3">
    <source>
        <dbReference type="ARBA" id="ARBA00023015"/>
    </source>
</evidence>
<dbReference type="GO" id="GO:0043565">
    <property type="term" value="F:sequence-specific DNA binding"/>
    <property type="evidence" value="ECO:0007669"/>
    <property type="project" value="InterPro"/>
</dbReference>
<evidence type="ECO:0000259" key="7">
    <source>
        <dbReference type="PROSITE" id="PS50045"/>
    </source>
</evidence>
<dbReference type="SMART" id="SM00382">
    <property type="entry name" value="AAA"/>
    <property type="match status" value="1"/>
</dbReference>
<keyword evidence="4" id="KW-0238">DNA-binding</keyword>